<keyword evidence="3 6" id="KW-0732">Signal</keyword>
<dbReference type="SUPFAM" id="SSF53850">
    <property type="entry name" value="Periplasmic binding protein-like II"/>
    <property type="match status" value="1"/>
</dbReference>
<evidence type="ECO:0000313" key="10">
    <source>
        <dbReference type="Proteomes" id="UP000268829"/>
    </source>
</evidence>
<comment type="subcellular location">
    <subcellularLocation>
        <location evidence="1">Cell envelope</location>
    </subcellularLocation>
</comment>
<dbReference type="InterPro" id="IPR018313">
    <property type="entry name" value="SBP_3_CS"/>
</dbReference>
<evidence type="ECO:0000313" key="9">
    <source>
        <dbReference type="EMBL" id="RNB54662.1"/>
    </source>
</evidence>
<dbReference type="AlphaFoldDB" id="A0A3M8AU21"/>
<dbReference type="PANTHER" id="PTHR35936:SF17">
    <property type="entry name" value="ARGININE-BINDING EXTRACELLULAR PROTEIN ARTP"/>
    <property type="match status" value="1"/>
</dbReference>
<dbReference type="GO" id="GO:0015276">
    <property type="term" value="F:ligand-gated monoatomic ion channel activity"/>
    <property type="evidence" value="ECO:0007669"/>
    <property type="project" value="InterPro"/>
</dbReference>
<evidence type="ECO:0000259" key="8">
    <source>
        <dbReference type="SMART" id="SM00079"/>
    </source>
</evidence>
<feature type="domain" description="Solute-binding protein family 3/N-terminal" evidence="7">
    <location>
        <begin position="57"/>
        <end position="279"/>
    </location>
</feature>
<dbReference type="OrthoDB" id="9774451at2"/>
<reference evidence="9 10" key="1">
    <citation type="submission" date="2018-10" db="EMBL/GenBank/DDBJ databases">
        <title>Phylogenomics of Brevibacillus.</title>
        <authorList>
            <person name="Dunlap C."/>
        </authorList>
    </citation>
    <scope>NUCLEOTIDE SEQUENCE [LARGE SCALE GENOMIC DNA]</scope>
    <source>
        <strain evidence="9 10">DSM 100115</strain>
    </source>
</reference>
<comment type="similarity">
    <text evidence="2 4">Belongs to the bacterial solute-binding protein 3 family.</text>
</comment>
<evidence type="ECO:0000256" key="3">
    <source>
        <dbReference type="ARBA" id="ARBA00022729"/>
    </source>
</evidence>
<feature type="signal peptide" evidence="6">
    <location>
        <begin position="1"/>
        <end position="22"/>
    </location>
</feature>
<evidence type="ECO:0000256" key="4">
    <source>
        <dbReference type="RuleBase" id="RU003744"/>
    </source>
</evidence>
<feature type="compositionally biased region" description="Low complexity" evidence="5">
    <location>
        <begin position="29"/>
        <end position="51"/>
    </location>
</feature>
<evidence type="ECO:0000256" key="6">
    <source>
        <dbReference type="SAM" id="SignalP"/>
    </source>
</evidence>
<dbReference type="EMBL" id="RHHS01000039">
    <property type="protein sequence ID" value="RNB54662.1"/>
    <property type="molecule type" value="Genomic_DNA"/>
</dbReference>
<evidence type="ECO:0000256" key="1">
    <source>
        <dbReference type="ARBA" id="ARBA00004196"/>
    </source>
</evidence>
<dbReference type="SMART" id="SM00062">
    <property type="entry name" value="PBPb"/>
    <property type="match status" value="1"/>
</dbReference>
<dbReference type="PANTHER" id="PTHR35936">
    <property type="entry name" value="MEMBRANE-BOUND LYTIC MUREIN TRANSGLYCOSYLASE F"/>
    <property type="match status" value="1"/>
</dbReference>
<dbReference type="InterPro" id="IPR001320">
    <property type="entry name" value="Iontro_rcpt_C"/>
</dbReference>
<organism evidence="9 10">
    <name type="scientific">Brevibacillus gelatini</name>
    <dbReference type="NCBI Taxonomy" id="1655277"/>
    <lineage>
        <taxon>Bacteria</taxon>
        <taxon>Bacillati</taxon>
        <taxon>Bacillota</taxon>
        <taxon>Bacilli</taxon>
        <taxon>Bacillales</taxon>
        <taxon>Paenibacillaceae</taxon>
        <taxon>Brevibacillus</taxon>
    </lineage>
</organism>
<dbReference type="GO" id="GO:0030313">
    <property type="term" value="C:cell envelope"/>
    <property type="evidence" value="ECO:0007669"/>
    <property type="project" value="UniProtKB-SubCell"/>
</dbReference>
<dbReference type="SMART" id="SM00079">
    <property type="entry name" value="PBPe"/>
    <property type="match status" value="1"/>
</dbReference>
<sequence length="280" mass="30314">MKKRTSILSLAFTSLLAAALIAGCGTGNQPQAGAGQEQPAGQEQAAGQEGQAGEKKTLIMATSADYKPYEYHDLTSGKDEIVGFDIDIANYIAKELGYEIQITDMDFGGLVPALQTNRADFVMAGMTPTPDRQKNVDFSDIYYEAKNTIVSKKDSNLTKPEQLAGKKIAVQLGSIQEEAAKELEKTVQGLQVTSLNKLGEIVEEVKTGRVDAAIIEDTVAKGFVASNPTLQFTTIESNETNGSAIAFPKGSPHVEKFNEVIKKMQENGEMDKLIQKWFAQ</sequence>
<evidence type="ECO:0000256" key="2">
    <source>
        <dbReference type="ARBA" id="ARBA00010333"/>
    </source>
</evidence>
<proteinExistence type="inferred from homology"/>
<dbReference type="GO" id="GO:0016020">
    <property type="term" value="C:membrane"/>
    <property type="evidence" value="ECO:0007669"/>
    <property type="project" value="InterPro"/>
</dbReference>
<accession>A0A3M8AU21</accession>
<feature type="domain" description="Ionotropic glutamate receptor C-terminal" evidence="8">
    <location>
        <begin position="57"/>
        <end position="280"/>
    </location>
</feature>
<feature type="chain" id="PRO_5039728401" evidence="6">
    <location>
        <begin position="23"/>
        <end position="280"/>
    </location>
</feature>
<dbReference type="PROSITE" id="PS51257">
    <property type="entry name" value="PROKAR_LIPOPROTEIN"/>
    <property type="match status" value="1"/>
</dbReference>
<evidence type="ECO:0000256" key="5">
    <source>
        <dbReference type="SAM" id="MobiDB-lite"/>
    </source>
</evidence>
<feature type="region of interest" description="Disordered" evidence="5">
    <location>
        <begin position="29"/>
        <end position="54"/>
    </location>
</feature>
<comment type="caution">
    <text evidence="9">The sequence shown here is derived from an EMBL/GenBank/DDBJ whole genome shotgun (WGS) entry which is preliminary data.</text>
</comment>
<gene>
    <name evidence="9" type="ORF">EDM57_16615</name>
</gene>
<dbReference type="Pfam" id="PF00497">
    <property type="entry name" value="SBP_bac_3"/>
    <property type="match status" value="1"/>
</dbReference>
<dbReference type="RefSeq" id="WP_122905803.1">
    <property type="nucleotide sequence ID" value="NZ_RHHS01000039.1"/>
</dbReference>
<dbReference type="Gene3D" id="3.40.190.10">
    <property type="entry name" value="Periplasmic binding protein-like II"/>
    <property type="match status" value="2"/>
</dbReference>
<dbReference type="PROSITE" id="PS01039">
    <property type="entry name" value="SBP_BACTERIAL_3"/>
    <property type="match status" value="1"/>
</dbReference>
<keyword evidence="10" id="KW-1185">Reference proteome</keyword>
<evidence type="ECO:0000259" key="7">
    <source>
        <dbReference type="SMART" id="SM00062"/>
    </source>
</evidence>
<dbReference type="InterPro" id="IPR001638">
    <property type="entry name" value="Solute-binding_3/MltF_N"/>
</dbReference>
<protein>
    <submittedName>
        <fullName evidence="9">ABC transporter substrate-binding protein</fullName>
    </submittedName>
</protein>
<dbReference type="Proteomes" id="UP000268829">
    <property type="component" value="Unassembled WGS sequence"/>
</dbReference>
<name>A0A3M8AU21_9BACL</name>